<sequence>MDKVIVGITAHPDDHVVFAGTIFKLKEKGFKYYEIVLTGSSEGGDYRKNTVQDTDQIHDMRMHELSDAAEFLGVEEVYRFDEEDQNLTYSKELMHRIIPILRKLKPQIVIGMNEDDVHPDHIAANQLTREALRWAAKSFRAEYGEAHRTPIALFAEGTEPIKPHLLVDVTDYYEQKENLFKKYLSQASPKDLDLLKSSALIRGYHLRKKDGMYAEAFSTEKNILPILFDTDFV</sequence>
<comment type="caution">
    <text evidence="1">The sequence shown here is derived from an EMBL/GenBank/DDBJ whole genome shotgun (WGS) entry which is preliminary data.</text>
</comment>
<dbReference type="SUPFAM" id="SSF102588">
    <property type="entry name" value="LmbE-like"/>
    <property type="match status" value="1"/>
</dbReference>
<gene>
    <name evidence="1" type="ORF">KC909_03490</name>
</gene>
<reference evidence="1" key="1">
    <citation type="submission" date="2020-04" db="EMBL/GenBank/DDBJ databases">
        <authorList>
            <person name="Zhang T."/>
        </authorList>
    </citation>
    <scope>NUCLEOTIDE SEQUENCE</scope>
    <source>
        <strain evidence="1">HKST-UBA14</strain>
    </source>
</reference>
<dbReference type="EMBL" id="JAGQLK010000065">
    <property type="protein sequence ID" value="MCA9383402.1"/>
    <property type="molecule type" value="Genomic_DNA"/>
</dbReference>
<dbReference type="PANTHER" id="PTHR12993:SF11">
    <property type="entry name" value="N-ACETYLGLUCOSAMINYL-PHOSPHATIDYLINOSITOL DE-N-ACETYLASE"/>
    <property type="match status" value="1"/>
</dbReference>
<name>A0A955L5U5_9BACT</name>
<dbReference type="Gene3D" id="3.40.50.10320">
    <property type="entry name" value="LmbE-like"/>
    <property type="match status" value="1"/>
</dbReference>
<dbReference type="Proteomes" id="UP000783287">
    <property type="component" value="Unassembled WGS sequence"/>
</dbReference>
<proteinExistence type="predicted"/>
<dbReference type="InterPro" id="IPR024078">
    <property type="entry name" value="LmbE-like_dom_sf"/>
</dbReference>
<organism evidence="1 2">
    <name type="scientific">Candidatus Dojkabacteria bacterium</name>
    <dbReference type="NCBI Taxonomy" id="2099670"/>
    <lineage>
        <taxon>Bacteria</taxon>
        <taxon>Candidatus Dojkabacteria</taxon>
    </lineage>
</organism>
<dbReference type="Pfam" id="PF02585">
    <property type="entry name" value="PIG-L"/>
    <property type="match status" value="1"/>
</dbReference>
<protein>
    <submittedName>
        <fullName evidence="1">PIG-L family deacetylase</fullName>
    </submittedName>
</protein>
<evidence type="ECO:0000313" key="1">
    <source>
        <dbReference type="EMBL" id="MCA9383402.1"/>
    </source>
</evidence>
<dbReference type="GO" id="GO:0016811">
    <property type="term" value="F:hydrolase activity, acting on carbon-nitrogen (but not peptide) bonds, in linear amides"/>
    <property type="evidence" value="ECO:0007669"/>
    <property type="project" value="TreeGrafter"/>
</dbReference>
<reference evidence="1" key="2">
    <citation type="journal article" date="2021" name="Microbiome">
        <title>Successional dynamics and alternative stable states in a saline activated sludge microbial community over 9 years.</title>
        <authorList>
            <person name="Wang Y."/>
            <person name="Ye J."/>
            <person name="Ju F."/>
            <person name="Liu L."/>
            <person name="Boyd J.A."/>
            <person name="Deng Y."/>
            <person name="Parks D.H."/>
            <person name="Jiang X."/>
            <person name="Yin X."/>
            <person name="Woodcroft B.J."/>
            <person name="Tyson G.W."/>
            <person name="Hugenholtz P."/>
            <person name="Polz M.F."/>
            <person name="Zhang T."/>
        </authorList>
    </citation>
    <scope>NUCLEOTIDE SEQUENCE</scope>
    <source>
        <strain evidence="1">HKST-UBA14</strain>
    </source>
</reference>
<accession>A0A955L5U5</accession>
<dbReference type="PANTHER" id="PTHR12993">
    <property type="entry name" value="N-ACETYLGLUCOSAMINYL-PHOSPHATIDYLINOSITOL DE-N-ACETYLASE-RELATED"/>
    <property type="match status" value="1"/>
</dbReference>
<dbReference type="AlphaFoldDB" id="A0A955L5U5"/>
<dbReference type="InterPro" id="IPR003737">
    <property type="entry name" value="GlcNAc_PI_deacetylase-related"/>
</dbReference>
<evidence type="ECO:0000313" key="2">
    <source>
        <dbReference type="Proteomes" id="UP000783287"/>
    </source>
</evidence>